<gene>
    <name evidence="2" type="ORF">ACFO6Q_08160</name>
</gene>
<dbReference type="InterPro" id="IPR013653">
    <property type="entry name" value="GCN5-like_dom"/>
</dbReference>
<reference evidence="3" key="1">
    <citation type="journal article" date="2019" name="Int. J. Syst. Evol. Microbiol.">
        <title>The Global Catalogue of Microorganisms (GCM) 10K type strain sequencing project: providing services to taxonomists for standard genome sequencing and annotation.</title>
        <authorList>
            <consortium name="The Broad Institute Genomics Platform"/>
            <consortium name="The Broad Institute Genome Sequencing Center for Infectious Disease"/>
            <person name="Wu L."/>
            <person name="Ma J."/>
        </authorList>
    </citation>
    <scope>NUCLEOTIDE SEQUENCE [LARGE SCALE GENOMIC DNA]</scope>
    <source>
        <strain evidence="3">CCUG 30340</strain>
    </source>
</reference>
<evidence type="ECO:0000259" key="1">
    <source>
        <dbReference type="PROSITE" id="PS51186"/>
    </source>
</evidence>
<dbReference type="InterPro" id="IPR000182">
    <property type="entry name" value="GNAT_dom"/>
</dbReference>
<dbReference type="InterPro" id="IPR016181">
    <property type="entry name" value="Acyl_CoA_acyltransferase"/>
</dbReference>
<dbReference type="EMBL" id="JBHSHD010000007">
    <property type="protein sequence ID" value="MFC4820294.1"/>
    <property type="molecule type" value="Genomic_DNA"/>
</dbReference>
<sequence length="229" mass="25404">MPLSELDNPFWSSLRSRHRAIALDAGLAARYPSDYAPFLGVADADADVTEALATLVAPGESVYLLGVAPRVPPGWRLQAFRPLAQMVRDEPLDAVDGPDVVALSDAHRADVLALTALVYPHYFRERTMQLGRYFGLYEDGRLAAMIGERLGTGTTREMSAICTHPDFNGRGYARRLTAMLTNDVLARGVAPFLHVSHDNPRAGQLYERIGYRLRRDIPFWSLQRPQEAA</sequence>
<dbReference type="Gene3D" id="3.40.630.30">
    <property type="match status" value="1"/>
</dbReference>
<name>A0ABV9QXT0_9GAMM</name>
<proteinExistence type="predicted"/>
<dbReference type="PROSITE" id="PS51186">
    <property type="entry name" value="GNAT"/>
    <property type="match status" value="1"/>
</dbReference>
<feature type="domain" description="N-acetyltransferase" evidence="1">
    <location>
        <begin position="90"/>
        <end position="227"/>
    </location>
</feature>
<accession>A0ABV9QXT0</accession>
<dbReference type="Pfam" id="PF08445">
    <property type="entry name" value="FR47"/>
    <property type="match status" value="1"/>
</dbReference>
<dbReference type="RefSeq" id="WP_380020135.1">
    <property type="nucleotide sequence ID" value="NZ_JBHSHD010000007.1"/>
</dbReference>
<organism evidence="2 3">
    <name type="scientific">Dokdonella ginsengisoli</name>
    <dbReference type="NCBI Taxonomy" id="363846"/>
    <lineage>
        <taxon>Bacteria</taxon>
        <taxon>Pseudomonadati</taxon>
        <taxon>Pseudomonadota</taxon>
        <taxon>Gammaproteobacteria</taxon>
        <taxon>Lysobacterales</taxon>
        <taxon>Rhodanobacteraceae</taxon>
        <taxon>Dokdonella</taxon>
    </lineage>
</organism>
<comment type="caution">
    <text evidence="2">The sequence shown here is derived from an EMBL/GenBank/DDBJ whole genome shotgun (WGS) entry which is preliminary data.</text>
</comment>
<keyword evidence="3" id="KW-1185">Reference proteome</keyword>
<dbReference type="CDD" id="cd04301">
    <property type="entry name" value="NAT_SF"/>
    <property type="match status" value="1"/>
</dbReference>
<dbReference type="SUPFAM" id="SSF55729">
    <property type="entry name" value="Acyl-CoA N-acyltransferases (Nat)"/>
    <property type="match status" value="1"/>
</dbReference>
<protein>
    <submittedName>
        <fullName evidence="2">GNAT family N-acetyltransferase</fullName>
    </submittedName>
</protein>
<evidence type="ECO:0000313" key="2">
    <source>
        <dbReference type="EMBL" id="MFC4820294.1"/>
    </source>
</evidence>
<dbReference type="Proteomes" id="UP001595886">
    <property type="component" value="Unassembled WGS sequence"/>
</dbReference>
<evidence type="ECO:0000313" key="3">
    <source>
        <dbReference type="Proteomes" id="UP001595886"/>
    </source>
</evidence>